<dbReference type="Proteomes" id="UP000324585">
    <property type="component" value="Unassembled WGS sequence"/>
</dbReference>
<dbReference type="OrthoDB" id="6375174at2759"/>
<accession>A0A5J4YKB5</accession>
<dbReference type="GO" id="GO:0005525">
    <property type="term" value="F:GTP binding"/>
    <property type="evidence" value="ECO:0007669"/>
    <property type="project" value="TreeGrafter"/>
</dbReference>
<dbReference type="InterPro" id="IPR033469">
    <property type="entry name" value="CYTH-like_dom_sf"/>
</dbReference>
<name>A0A5J4YKB5_PORPP</name>
<dbReference type="InterPro" id="IPR038727">
    <property type="entry name" value="NadR/Ttd14_AAA_dom"/>
</dbReference>
<dbReference type="AlphaFoldDB" id="A0A5J4YKB5"/>
<dbReference type="PANTHER" id="PTHR34932">
    <property type="entry name" value="TRPL TRANSLOCATION DEFECT PROTEIN 14"/>
    <property type="match status" value="1"/>
</dbReference>
<protein>
    <submittedName>
        <fullName evidence="3">TRPL translocation defect protein 14</fullName>
    </submittedName>
</protein>
<reference evidence="4" key="1">
    <citation type="journal article" date="2019" name="Nat. Commun.">
        <title>Expansion of phycobilisome linker gene families in mesophilic red algae.</title>
        <authorList>
            <person name="Lee J."/>
            <person name="Kim D."/>
            <person name="Bhattacharya D."/>
            <person name="Yoon H.S."/>
        </authorList>
    </citation>
    <scope>NUCLEOTIDE SEQUENCE [LARGE SCALE GENOMIC DNA]</scope>
    <source>
        <strain evidence="4">CCMP 1328</strain>
    </source>
</reference>
<dbReference type="OMA" id="NSANCHF"/>
<feature type="compositionally biased region" description="Low complexity" evidence="1">
    <location>
        <begin position="20"/>
        <end position="33"/>
    </location>
</feature>
<dbReference type="InterPro" id="IPR053227">
    <property type="entry name" value="TRPL-trafficking_regulator"/>
</dbReference>
<feature type="region of interest" description="Disordered" evidence="1">
    <location>
        <begin position="1"/>
        <end position="46"/>
    </location>
</feature>
<dbReference type="EMBL" id="VRMN01000011">
    <property type="protein sequence ID" value="KAA8491836.1"/>
    <property type="molecule type" value="Genomic_DNA"/>
</dbReference>
<comment type="caution">
    <text evidence="3">The sequence shown here is derived from an EMBL/GenBank/DDBJ whole genome shotgun (WGS) entry which is preliminary data.</text>
</comment>
<dbReference type="Pfam" id="PF13521">
    <property type="entry name" value="AAA_28"/>
    <property type="match status" value="1"/>
</dbReference>
<dbReference type="Gene3D" id="3.40.50.300">
    <property type="entry name" value="P-loop containing nucleotide triphosphate hydrolases"/>
    <property type="match status" value="1"/>
</dbReference>
<gene>
    <name evidence="3" type="ORF">FVE85_8318</name>
</gene>
<sequence length="484" mass="53717">MDTADPVEVGRSDGSETQQSASPGPSSAPISVPKKPSELTEQPAISSLTQHFKGVWQSVLDGSDEAEDSEQCGEAAEIALRQSEKLKDGTPVFRIVMTGGPCAGKSTGMAVVAERLRSRGFEVYMVAEAATLLFTGGANFRLLNTELKVIEFQASLLKTQMTLEDAFVNVARVSQRPSVILCDRGTMDGAAYMSPSMWDTMLKMNGWTQANLRDDRYEAVIHLVTAADGKPEFYSLLNNMTRTEPPEEAIALDTKLRRCWVGHRRQYVVDNSTGFEEKINRAYKFVAEAVGLPTPGSQTLRKKYLVRLVDRQALEELEEVQFFEVVQTVLMRKSAHEGITNEIEANVEEWVRRRSADGVHHYSHTVRRPGPGGTRVELKRQLTHREYNTLLAFEDSSSKPLTLERCCFVVGKQVFVMDTLQDSGIILLRTQLDREGAEGLRGESLLWIPPFVQVESEVTGDTSFSIAALAKCEKQDKSVETSVS</sequence>
<dbReference type="GO" id="GO:0035091">
    <property type="term" value="F:phosphatidylinositol binding"/>
    <property type="evidence" value="ECO:0007669"/>
    <property type="project" value="TreeGrafter"/>
</dbReference>
<dbReference type="SUPFAM" id="SSF55154">
    <property type="entry name" value="CYTH-like phosphatases"/>
    <property type="match status" value="1"/>
</dbReference>
<dbReference type="InterPro" id="IPR027417">
    <property type="entry name" value="P-loop_NTPase"/>
</dbReference>
<evidence type="ECO:0000313" key="3">
    <source>
        <dbReference type="EMBL" id="KAA8491836.1"/>
    </source>
</evidence>
<evidence type="ECO:0000313" key="4">
    <source>
        <dbReference type="Proteomes" id="UP000324585"/>
    </source>
</evidence>
<dbReference type="SUPFAM" id="SSF52540">
    <property type="entry name" value="P-loop containing nucleoside triphosphate hydrolases"/>
    <property type="match status" value="1"/>
</dbReference>
<keyword evidence="4" id="KW-1185">Reference proteome</keyword>
<dbReference type="GO" id="GO:0070300">
    <property type="term" value="F:phosphatidic acid binding"/>
    <property type="evidence" value="ECO:0007669"/>
    <property type="project" value="TreeGrafter"/>
</dbReference>
<proteinExistence type="predicted"/>
<evidence type="ECO:0000259" key="2">
    <source>
        <dbReference type="Pfam" id="PF13521"/>
    </source>
</evidence>
<feature type="domain" description="NadR/Ttd14 AAA" evidence="2">
    <location>
        <begin position="94"/>
        <end position="278"/>
    </location>
</feature>
<evidence type="ECO:0000256" key="1">
    <source>
        <dbReference type="SAM" id="MobiDB-lite"/>
    </source>
</evidence>
<organism evidence="3 4">
    <name type="scientific">Porphyridium purpureum</name>
    <name type="common">Red alga</name>
    <name type="synonym">Porphyridium cruentum</name>
    <dbReference type="NCBI Taxonomy" id="35688"/>
    <lineage>
        <taxon>Eukaryota</taxon>
        <taxon>Rhodophyta</taxon>
        <taxon>Bangiophyceae</taxon>
        <taxon>Porphyridiales</taxon>
        <taxon>Porphyridiaceae</taxon>
        <taxon>Porphyridium</taxon>
    </lineage>
</organism>
<dbReference type="Gene3D" id="2.40.320.10">
    <property type="entry name" value="Hypothetical Protein Pfu-838710-001"/>
    <property type="match status" value="1"/>
</dbReference>
<dbReference type="PANTHER" id="PTHR34932:SF1">
    <property type="entry name" value="TRPL TRANSLOCATION DEFECT PROTEIN 14"/>
    <property type="match status" value="1"/>
</dbReference>